<dbReference type="SUPFAM" id="SSF89623">
    <property type="entry name" value="Ribose/Galactose isomerase RpiB/AlsB"/>
    <property type="match status" value="1"/>
</dbReference>
<keyword evidence="2" id="KW-0413">Isomerase</keyword>
<reference evidence="3" key="1">
    <citation type="submission" date="2020-05" db="EMBL/GenBank/DDBJ databases">
        <authorList>
            <person name="Chiriac C."/>
            <person name="Salcher M."/>
            <person name="Ghai R."/>
            <person name="Kavagutti S V."/>
        </authorList>
    </citation>
    <scope>NUCLEOTIDE SEQUENCE</scope>
</reference>
<proteinExistence type="inferred from homology"/>
<dbReference type="NCBIfam" id="NF004051">
    <property type="entry name" value="PRK05571.1"/>
    <property type="match status" value="1"/>
</dbReference>
<protein>
    <submittedName>
        <fullName evidence="3">Unannotated protein</fullName>
    </submittedName>
</protein>
<dbReference type="EMBL" id="CAEZXP010000001">
    <property type="protein sequence ID" value="CAB4684844.1"/>
    <property type="molecule type" value="Genomic_DNA"/>
</dbReference>
<dbReference type="InterPro" id="IPR036569">
    <property type="entry name" value="RpiB_LacA_LacB_sf"/>
</dbReference>
<dbReference type="NCBIfam" id="TIGR00689">
    <property type="entry name" value="rpiB_lacA_lacB"/>
    <property type="match status" value="1"/>
</dbReference>
<dbReference type="InterPro" id="IPR004785">
    <property type="entry name" value="RpiB"/>
</dbReference>
<dbReference type="PANTHER" id="PTHR43732">
    <property type="entry name" value="RIBOSE 5-PHOSPHATE ISOMERASE-RELATED"/>
    <property type="match status" value="1"/>
</dbReference>
<dbReference type="AlphaFoldDB" id="A0A6J6NJG2"/>
<dbReference type="GO" id="GO:0005975">
    <property type="term" value="P:carbohydrate metabolic process"/>
    <property type="evidence" value="ECO:0007669"/>
    <property type="project" value="InterPro"/>
</dbReference>
<dbReference type="Pfam" id="PF02502">
    <property type="entry name" value="LacAB_rpiB"/>
    <property type="match status" value="1"/>
</dbReference>
<sequence length="149" mass="15919">MKIAVAFDHRGVHLREAVLEVLAGHEVIDFGTHNDEVRVDYPDKAREVGEAIQRGDAERGILVCGSGVGASIAACKLTGIRAAICHDPYSAHQGVEHDDLNVLCLGSEIIGPSVARELVAAYLGATFDGGERYVARLDKVAAMERRLGT</sequence>
<accession>A0A6J6NJG2</accession>
<dbReference type="NCBIfam" id="TIGR01120">
    <property type="entry name" value="rpiB"/>
    <property type="match status" value="1"/>
</dbReference>
<gene>
    <name evidence="3" type="ORF">UFOPK2399_00205</name>
</gene>
<dbReference type="InterPro" id="IPR003500">
    <property type="entry name" value="RpiB_LacA_LacB"/>
</dbReference>
<name>A0A6J6NJG2_9ZZZZ</name>
<evidence type="ECO:0000256" key="2">
    <source>
        <dbReference type="ARBA" id="ARBA00023235"/>
    </source>
</evidence>
<evidence type="ECO:0000313" key="3">
    <source>
        <dbReference type="EMBL" id="CAB4684844.1"/>
    </source>
</evidence>
<dbReference type="InterPro" id="IPR051812">
    <property type="entry name" value="SPI_LacAB/RpiB"/>
</dbReference>
<organism evidence="3">
    <name type="scientific">freshwater metagenome</name>
    <dbReference type="NCBI Taxonomy" id="449393"/>
    <lineage>
        <taxon>unclassified sequences</taxon>
        <taxon>metagenomes</taxon>
        <taxon>ecological metagenomes</taxon>
    </lineage>
</organism>
<dbReference type="GO" id="GO:0016853">
    <property type="term" value="F:isomerase activity"/>
    <property type="evidence" value="ECO:0007669"/>
    <property type="project" value="UniProtKB-KW"/>
</dbReference>
<dbReference type="PANTHER" id="PTHR43732:SF1">
    <property type="entry name" value="RIBOSE 5-PHOSPHATE ISOMERASE"/>
    <property type="match status" value="1"/>
</dbReference>
<dbReference type="Gene3D" id="3.40.1400.10">
    <property type="entry name" value="Sugar-phosphate isomerase, RpiB/LacA/LacB"/>
    <property type="match status" value="1"/>
</dbReference>
<dbReference type="PIRSF" id="PIRSF005384">
    <property type="entry name" value="RpiB_LacA_B"/>
    <property type="match status" value="1"/>
</dbReference>
<evidence type="ECO:0000256" key="1">
    <source>
        <dbReference type="ARBA" id="ARBA00008754"/>
    </source>
</evidence>
<comment type="similarity">
    <text evidence="1">Belongs to the LacAB/RpiB family.</text>
</comment>